<keyword evidence="2" id="KW-1185">Reference proteome</keyword>
<evidence type="ECO:0000313" key="1">
    <source>
        <dbReference type="EMBL" id="KAJ1678746.1"/>
    </source>
</evidence>
<protein>
    <submittedName>
        <fullName evidence="1">ESCRT II complex subunit Dot2</fullName>
    </submittedName>
</protein>
<comment type="caution">
    <text evidence="1">The sequence shown here is derived from an EMBL/GenBank/DDBJ whole genome shotgun (WGS) entry which is preliminary data.</text>
</comment>
<organism evidence="1 2">
    <name type="scientific">Spiromyces aspiralis</name>
    <dbReference type="NCBI Taxonomy" id="68401"/>
    <lineage>
        <taxon>Eukaryota</taxon>
        <taxon>Fungi</taxon>
        <taxon>Fungi incertae sedis</taxon>
        <taxon>Zoopagomycota</taxon>
        <taxon>Kickxellomycotina</taxon>
        <taxon>Kickxellomycetes</taxon>
        <taxon>Kickxellales</taxon>
        <taxon>Kickxellaceae</taxon>
        <taxon>Spiromyces</taxon>
    </lineage>
</organism>
<reference evidence="1" key="1">
    <citation type="submission" date="2022-06" db="EMBL/GenBank/DDBJ databases">
        <title>Phylogenomic reconstructions and comparative analyses of Kickxellomycotina fungi.</title>
        <authorList>
            <person name="Reynolds N.K."/>
            <person name="Stajich J.E."/>
            <person name="Barry K."/>
            <person name="Grigoriev I.V."/>
            <person name="Crous P."/>
            <person name="Smith M.E."/>
        </authorList>
    </citation>
    <scope>NUCLEOTIDE SEQUENCE</scope>
    <source>
        <strain evidence="1">RSA 2271</strain>
    </source>
</reference>
<sequence>MERKAAELAESQRKQLATFKVNLEEFARKYAKEIRGDPRFRMQFQRMCQVIGVDPLVSSKGFWGELLGVGDFYCELGIQIIEICMATRPMNGGVVELGELKRRIDRKRGNSRQQSVSEDDVKRAIKQLKPLGGGYRVITVGSRKMVQSVPRVMNTDQTEILVLAQNKGHFSVPDVTSTYNWNDDRISACINSMLRDGIVWVDYQVQPAQYWVSAYFFS</sequence>
<name>A0ACC1HTS7_9FUNG</name>
<proteinExistence type="predicted"/>
<dbReference type="EMBL" id="JAMZIH010000889">
    <property type="protein sequence ID" value="KAJ1678746.1"/>
    <property type="molecule type" value="Genomic_DNA"/>
</dbReference>
<accession>A0ACC1HTS7</accession>
<gene>
    <name evidence="1" type="primary">dot2</name>
    <name evidence="1" type="ORF">EV182_003430</name>
</gene>
<dbReference type="Proteomes" id="UP001145114">
    <property type="component" value="Unassembled WGS sequence"/>
</dbReference>
<evidence type="ECO:0000313" key="2">
    <source>
        <dbReference type="Proteomes" id="UP001145114"/>
    </source>
</evidence>